<protein>
    <submittedName>
        <fullName evidence="1">Uncharacterized protein</fullName>
    </submittedName>
</protein>
<sequence>MMRCHATVSQVGDVFRAGPQYHTHPADLKLPIYKEVAAKVLRLVSDVFFLVSASRGACFTGRKLCGVMCKTTVWSEPTSNISLFTPTFVSSWHCHSSQLLTSETPSSHFRTVPTHYMNRQWFNNGVINIADWCIFKRSVRTNNDVEGWHNRLNTAAKHGGVPFYTLVPDLMKEAEVVDVSVRSDDLERDVHRRYTVLEQKIQTSWDSYMDGAMSTTHFLKVISRLYGPSDQPTEDVPQQ</sequence>
<keyword evidence="2" id="KW-1185">Reference proteome</keyword>
<gene>
    <name evidence="1" type="ORF">MGAL_10B036817</name>
</gene>
<dbReference type="OrthoDB" id="6134031at2759"/>
<evidence type="ECO:0000313" key="2">
    <source>
        <dbReference type="Proteomes" id="UP000596742"/>
    </source>
</evidence>
<dbReference type="AlphaFoldDB" id="A0A8B6F9H9"/>
<dbReference type="EMBL" id="UYJE01006455">
    <property type="protein sequence ID" value="VDI46161.1"/>
    <property type="molecule type" value="Genomic_DNA"/>
</dbReference>
<name>A0A8B6F9H9_MYTGA</name>
<comment type="caution">
    <text evidence="1">The sequence shown here is derived from an EMBL/GenBank/DDBJ whole genome shotgun (WGS) entry which is preliminary data.</text>
</comment>
<evidence type="ECO:0000313" key="1">
    <source>
        <dbReference type="EMBL" id="VDI46161.1"/>
    </source>
</evidence>
<dbReference type="Proteomes" id="UP000596742">
    <property type="component" value="Unassembled WGS sequence"/>
</dbReference>
<accession>A0A8B6F9H9</accession>
<proteinExistence type="predicted"/>
<reference evidence="1" key="1">
    <citation type="submission" date="2018-11" db="EMBL/GenBank/DDBJ databases">
        <authorList>
            <person name="Alioto T."/>
            <person name="Alioto T."/>
        </authorList>
    </citation>
    <scope>NUCLEOTIDE SEQUENCE</scope>
</reference>
<organism evidence="1 2">
    <name type="scientific">Mytilus galloprovincialis</name>
    <name type="common">Mediterranean mussel</name>
    <dbReference type="NCBI Taxonomy" id="29158"/>
    <lineage>
        <taxon>Eukaryota</taxon>
        <taxon>Metazoa</taxon>
        <taxon>Spiralia</taxon>
        <taxon>Lophotrochozoa</taxon>
        <taxon>Mollusca</taxon>
        <taxon>Bivalvia</taxon>
        <taxon>Autobranchia</taxon>
        <taxon>Pteriomorphia</taxon>
        <taxon>Mytilida</taxon>
        <taxon>Mytiloidea</taxon>
        <taxon>Mytilidae</taxon>
        <taxon>Mytilinae</taxon>
        <taxon>Mytilus</taxon>
    </lineage>
</organism>